<proteinExistence type="predicted"/>
<evidence type="ECO:0000256" key="4">
    <source>
        <dbReference type="ARBA" id="ARBA00022679"/>
    </source>
</evidence>
<name>A0A1H8J7W4_9SPHN</name>
<dbReference type="STRING" id="1166340.SAMN05192583_3499"/>
<keyword evidence="6 11" id="KW-0418">Kinase</keyword>
<evidence type="ECO:0000256" key="9">
    <source>
        <dbReference type="SAM" id="Phobius"/>
    </source>
</evidence>
<feature type="transmembrane region" description="Helical" evidence="9">
    <location>
        <begin position="65"/>
        <end position="86"/>
    </location>
</feature>
<keyword evidence="12" id="KW-1185">Reference proteome</keyword>
<evidence type="ECO:0000256" key="6">
    <source>
        <dbReference type="ARBA" id="ARBA00022777"/>
    </source>
</evidence>
<protein>
    <recommendedName>
        <fullName evidence="2">histidine kinase</fullName>
        <ecNumber evidence="2">2.7.13.3</ecNumber>
    </recommendedName>
</protein>
<comment type="catalytic activity">
    <reaction evidence="1">
        <text>ATP + protein L-histidine = ADP + protein N-phospho-L-histidine.</text>
        <dbReference type="EC" id="2.7.13.3"/>
    </reaction>
</comment>
<feature type="transmembrane region" description="Helical" evidence="9">
    <location>
        <begin position="12"/>
        <end position="34"/>
    </location>
</feature>
<keyword evidence="5" id="KW-0547">Nucleotide-binding</keyword>
<dbReference type="EMBL" id="FOCF01000012">
    <property type="protein sequence ID" value="SEN76188.1"/>
    <property type="molecule type" value="Genomic_DNA"/>
</dbReference>
<evidence type="ECO:0000256" key="5">
    <source>
        <dbReference type="ARBA" id="ARBA00022741"/>
    </source>
</evidence>
<evidence type="ECO:0000256" key="3">
    <source>
        <dbReference type="ARBA" id="ARBA00022553"/>
    </source>
</evidence>
<dbReference type="PANTHER" id="PTHR41523:SF7">
    <property type="entry name" value="HISTIDINE KINASE"/>
    <property type="match status" value="1"/>
</dbReference>
<organism evidence="11 12">
    <name type="scientific">Sphingomonas gellani</name>
    <dbReference type="NCBI Taxonomy" id="1166340"/>
    <lineage>
        <taxon>Bacteria</taxon>
        <taxon>Pseudomonadati</taxon>
        <taxon>Pseudomonadota</taxon>
        <taxon>Alphaproteobacteria</taxon>
        <taxon>Sphingomonadales</taxon>
        <taxon>Sphingomonadaceae</taxon>
        <taxon>Sphingomonas</taxon>
    </lineage>
</organism>
<keyword evidence="9" id="KW-0472">Membrane</keyword>
<dbReference type="GO" id="GO:0004673">
    <property type="term" value="F:protein histidine kinase activity"/>
    <property type="evidence" value="ECO:0007669"/>
    <property type="project" value="UniProtKB-EC"/>
</dbReference>
<evidence type="ECO:0000256" key="8">
    <source>
        <dbReference type="SAM" id="Coils"/>
    </source>
</evidence>
<dbReference type="InterPro" id="IPR011102">
    <property type="entry name" value="Sig_transdc_His_kinase_HWE"/>
</dbReference>
<dbReference type="Proteomes" id="UP000199206">
    <property type="component" value="Unassembled WGS sequence"/>
</dbReference>
<sequence>MALIVTALIRALLVTSLLPYLLFIPVVLLIALLLGKSTGIYATWVSALLAALTLIQTGHAGGLTLTQWGATLLYAIVMTGVSLTAAELRAAFQRSQQLSAELEQANAGLADANRRLSEHDQHLQLINQELGHRLKNQLSIVQAVAGQTLRQSSDMKTASEALGARLAALGRATDMLTASEWRSADLHALAHSAFASRSAVVDRLRIDGPAIRFNPQVAMGLTLALHELMTNATKYGALSNDTGHVDLSWTLNEGPDPNQSRFCLTWRETGGPVVKAPTRRGFGSVMIERSLRSYFRGETSVSYDPAGLVFRIDAPVEAAHFDGK</sequence>
<feature type="coiled-coil region" evidence="8">
    <location>
        <begin position="85"/>
        <end position="129"/>
    </location>
</feature>
<dbReference type="InterPro" id="IPR036890">
    <property type="entry name" value="HATPase_C_sf"/>
</dbReference>
<keyword evidence="9" id="KW-1133">Transmembrane helix</keyword>
<dbReference type="GO" id="GO:0005524">
    <property type="term" value="F:ATP binding"/>
    <property type="evidence" value="ECO:0007669"/>
    <property type="project" value="UniProtKB-KW"/>
</dbReference>
<keyword evidence="4" id="KW-0808">Transferase</keyword>
<keyword evidence="9" id="KW-0812">Transmembrane</keyword>
<feature type="transmembrane region" description="Helical" evidence="9">
    <location>
        <begin position="41"/>
        <end position="59"/>
    </location>
</feature>
<dbReference type="SMART" id="SM00911">
    <property type="entry name" value="HWE_HK"/>
    <property type="match status" value="1"/>
</dbReference>
<evidence type="ECO:0000256" key="1">
    <source>
        <dbReference type="ARBA" id="ARBA00000085"/>
    </source>
</evidence>
<gene>
    <name evidence="11" type="ORF">SAMN05192583_3499</name>
</gene>
<evidence type="ECO:0000313" key="12">
    <source>
        <dbReference type="Proteomes" id="UP000199206"/>
    </source>
</evidence>
<feature type="domain" description="Signal transduction histidine kinase HWE region" evidence="10">
    <location>
        <begin position="129"/>
        <end position="210"/>
    </location>
</feature>
<reference evidence="12" key="1">
    <citation type="submission" date="2016-10" db="EMBL/GenBank/DDBJ databases">
        <authorList>
            <person name="Varghese N."/>
            <person name="Submissions S."/>
        </authorList>
    </citation>
    <scope>NUCLEOTIDE SEQUENCE [LARGE SCALE GENOMIC DNA]</scope>
    <source>
        <strain evidence="12">S6-262</strain>
    </source>
</reference>
<evidence type="ECO:0000256" key="7">
    <source>
        <dbReference type="ARBA" id="ARBA00022840"/>
    </source>
</evidence>
<keyword evidence="8" id="KW-0175">Coiled coil</keyword>
<dbReference type="Gene3D" id="3.30.565.10">
    <property type="entry name" value="Histidine kinase-like ATPase, C-terminal domain"/>
    <property type="match status" value="1"/>
</dbReference>
<evidence type="ECO:0000256" key="2">
    <source>
        <dbReference type="ARBA" id="ARBA00012438"/>
    </source>
</evidence>
<dbReference type="EC" id="2.7.13.3" evidence="2"/>
<dbReference type="Pfam" id="PF07536">
    <property type="entry name" value="HWE_HK"/>
    <property type="match status" value="1"/>
</dbReference>
<accession>A0A1H8J7W4</accession>
<keyword evidence="3" id="KW-0597">Phosphoprotein</keyword>
<dbReference type="AlphaFoldDB" id="A0A1H8J7W4"/>
<evidence type="ECO:0000259" key="10">
    <source>
        <dbReference type="SMART" id="SM00911"/>
    </source>
</evidence>
<evidence type="ECO:0000313" key="11">
    <source>
        <dbReference type="EMBL" id="SEN76188.1"/>
    </source>
</evidence>
<dbReference type="PANTHER" id="PTHR41523">
    <property type="entry name" value="TWO-COMPONENT SYSTEM SENSOR PROTEIN"/>
    <property type="match status" value="1"/>
</dbReference>
<keyword evidence="7" id="KW-0067">ATP-binding</keyword>